<dbReference type="InterPro" id="IPR004090">
    <property type="entry name" value="Chemotax_Me-accpt_rcpt"/>
</dbReference>
<dbReference type="InterPro" id="IPR003660">
    <property type="entry name" value="HAMP_dom"/>
</dbReference>
<dbReference type="InterPro" id="IPR024478">
    <property type="entry name" value="HlyB_4HB_MCP"/>
</dbReference>
<sequence>MKDLKVRSKLILCFSIVLLCFGMATLLTGMRSFKIAETATDVEEHAIQNASLATKLLRDTMSFRLAVRSMLLQKEPAGVQTEADKAQKLLQNVLDTAKQFATLDDAIYKEKATELVKAAETLTPHMKGVVAAAAAGNRDEAFAILSTGSPIAAGIQALSDSLITRSQELAKDAVTTVANDARSGINTLLIAFVIASVLSVAGIVVIVRAIVTPLTQLASEAEHLARGDISRHIEVDRRDEIGALQSAFANMSASLNRVLNEIRAVSSSVTQTAQNLGHTAEHIRESAETQSGATSSMAAALEEMSTSVDHVASLSHNARDSSAEAGRKAELGNSGIQEMVSKVQRVAQEMNESAISAEALGQETQKISSIVDVIKELADQTNLLALNAAIEAARAGEQGRGFAVVADEVRKLAERTTQSTNQISAMVSAIQSSGSAMSQRMQKTAHVVHEGLVMAEAAGSSVQEINSETRQVLQAIDEVSHALKEQSQASHDIARQVDNIVNVVDENAHAASGMADVARDMQTLAQKLDQTVSSFRLRTL</sequence>
<dbReference type="Pfam" id="PF00015">
    <property type="entry name" value="MCPsignal"/>
    <property type="match status" value="1"/>
</dbReference>
<keyword evidence="4" id="KW-1133">Transmembrane helix</keyword>
<dbReference type="SMART" id="SM00304">
    <property type="entry name" value="HAMP"/>
    <property type="match status" value="2"/>
</dbReference>
<gene>
    <name evidence="7" type="ORF">ABDB84_17555</name>
</gene>
<evidence type="ECO:0000256" key="1">
    <source>
        <dbReference type="ARBA" id="ARBA00023224"/>
    </source>
</evidence>
<evidence type="ECO:0000313" key="8">
    <source>
        <dbReference type="Proteomes" id="UP001410394"/>
    </source>
</evidence>
<dbReference type="PANTHER" id="PTHR32089:SF112">
    <property type="entry name" value="LYSOZYME-LIKE PROTEIN-RELATED"/>
    <property type="match status" value="1"/>
</dbReference>
<evidence type="ECO:0000259" key="5">
    <source>
        <dbReference type="PROSITE" id="PS50111"/>
    </source>
</evidence>
<dbReference type="PANTHER" id="PTHR32089">
    <property type="entry name" value="METHYL-ACCEPTING CHEMOTAXIS PROTEIN MCPB"/>
    <property type="match status" value="1"/>
</dbReference>
<feature type="domain" description="HAMP" evidence="6">
    <location>
        <begin position="208"/>
        <end position="260"/>
    </location>
</feature>
<dbReference type="EMBL" id="JBDIVE010000011">
    <property type="protein sequence ID" value="MEN3070295.1"/>
    <property type="molecule type" value="Genomic_DNA"/>
</dbReference>
<accession>A0ABU9Z2V6</accession>
<dbReference type="CDD" id="cd11386">
    <property type="entry name" value="MCP_signal"/>
    <property type="match status" value="1"/>
</dbReference>
<dbReference type="SUPFAM" id="SSF58104">
    <property type="entry name" value="Methyl-accepting chemotaxis protein (MCP) signaling domain"/>
    <property type="match status" value="1"/>
</dbReference>
<proteinExistence type="inferred from homology"/>
<evidence type="ECO:0000256" key="4">
    <source>
        <dbReference type="SAM" id="Phobius"/>
    </source>
</evidence>
<dbReference type="PRINTS" id="PR00260">
    <property type="entry name" value="CHEMTRNSDUCR"/>
</dbReference>
<dbReference type="Pfam" id="PF00672">
    <property type="entry name" value="HAMP"/>
    <property type="match status" value="1"/>
</dbReference>
<evidence type="ECO:0000256" key="3">
    <source>
        <dbReference type="PROSITE-ProRule" id="PRU00284"/>
    </source>
</evidence>
<keyword evidence="8" id="KW-1185">Reference proteome</keyword>
<comment type="similarity">
    <text evidence="2">Belongs to the methyl-accepting chemotaxis (MCP) protein family.</text>
</comment>
<dbReference type="PROSITE" id="PS50885">
    <property type="entry name" value="HAMP"/>
    <property type="match status" value="1"/>
</dbReference>
<dbReference type="SMART" id="SM00283">
    <property type="entry name" value="MA"/>
    <property type="match status" value="1"/>
</dbReference>
<dbReference type="CDD" id="cd06225">
    <property type="entry name" value="HAMP"/>
    <property type="match status" value="1"/>
</dbReference>
<dbReference type="RefSeq" id="WP_345921070.1">
    <property type="nucleotide sequence ID" value="NZ_JBDIVE010000011.1"/>
</dbReference>
<feature type="transmembrane region" description="Helical" evidence="4">
    <location>
        <begin position="188"/>
        <end position="211"/>
    </location>
</feature>
<keyword evidence="4" id="KW-0812">Transmembrane</keyword>
<dbReference type="Pfam" id="PF12729">
    <property type="entry name" value="4HB_MCP_1"/>
    <property type="match status" value="1"/>
</dbReference>
<evidence type="ECO:0000259" key="6">
    <source>
        <dbReference type="PROSITE" id="PS50885"/>
    </source>
</evidence>
<feature type="domain" description="Methyl-accepting transducer" evidence="5">
    <location>
        <begin position="265"/>
        <end position="501"/>
    </location>
</feature>
<organism evidence="7 8">
    <name type="scientific">Uliginosibacterium sediminicola</name>
    <dbReference type="NCBI Taxonomy" id="2024550"/>
    <lineage>
        <taxon>Bacteria</taxon>
        <taxon>Pseudomonadati</taxon>
        <taxon>Pseudomonadota</taxon>
        <taxon>Betaproteobacteria</taxon>
        <taxon>Rhodocyclales</taxon>
        <taxon>Zoogloeaceae</taxon>
        <taxon>Uliginosibacterium</taxon>
    </lineage>
</organism>
<dbReference type="InterPro" id="IPR004089">
    <property type="entry name" value="MCPsignal_dom"/>
</dbReference>
<protein>
    <submittedName>
        <fullName evidence="7">Methyl-accepting chemotaxis protein</fullName>
    </submittedName>
</protein>
<evidence type="ECO:0000256" key="2">
    <source>
        <dbReference type="ARBA" id="ARBA00029447"/>
    </source>
</evidence>
<keyword evidence="4" id="KW-0472">Membrane</keyword>
<dbReference type="PROSITE" id="PS50111">
    <property type="entry name" value="CHEMOTAXIS_TRANSDUC_2"/>
    <property type="match status" value="1"/>
</dbReference>
<dbReference type="Proteomes" id="UP001410394">
    <property type="component" value="Unassembled WGS sequence"/>
</dbReference>
<comment type="caution">
    <text evidence="7">The sequence shown here is derived from an EMBL/GenBank/DDBJ whole genome shotgun (WGS) entry which is preliminary data.</text>
</comment>
<evidence type="ECO:0000313" key="7">
    <source>
        <dbReference type="EMBL" id="MEN3070295.1"/>
    </source>
</evidence>
<keyword evidence="1 3" id="KW-0807">Transducer</keyword>
<reference evidence="7 8" key="1">
    <citation type="journal article" date="2018" name="Int. J. Syst. Evol. Microbiol.">
        <title>Uliginosibacterium sediminicola sp. nov., isolated from freshwater sediment.</title>
        <authorList>
            <person name="Hwang W.M."/>
            <person name="Kim S.M."/>
            <person name="Kang K."/>
            <person name="Ahn T.Y."/>
        </authorList>
    </citation>
    <scope>NUCLEOTIDE SEQUENCE [LARGE SCALE GENOMIC DNA]</scope>
    <source>
        <strain evidence="7 8">M1-21</strain>
    </source>
</reference>
<name>A0ABU9Z2V6_9RHOO</name>
<dbReference type="Gene3D" id="1.10.287.950">
    <property type="entry name" value="Methyl-accepting chemotaxis protein"/>
    <property type="match status" value="1"/>
</dbReference>